<comment type="subcellular location">
    <subcellularLocation>
        <location evidence="1">Membrane</location>
        <topology evidence="1">Multi-pass membrane protein</topology>
    </subcellularLocation>
</comment>
<evidence type="ECO:0000256" key="1">
    <source>
        <dbReference type="ARBA" id="ARBA00004141"/>
    </source>
</evidence>
<evidence type="ECO:0000256" key="5">
    <source>
        <dbReference type="SAM" id="Phobius"/>
    </source>
</evidence>
<evidence type="ECO:0000256" key="2">
    <source>
        <dbReference type="ARBA" id="ARBA00022692"/>
    </source>
</evidence>
<dbReference type="InterPro" id="IPR004837">
    <property type="entry name" value="NaCa_Exmemb"/>
</dbReference>
<dbReference type="Pfam" id="PF01699">
    <property type="entry name" value="Na_Ca_ex"/>
    <property type="match status" value="2"/>
</dbReference>
<dbReference type="GO" id="GO:0005886">
    <property type="term" value="C:plasma membrane"/>
    <property type="evidence" value="ECO:0007669"/>
    <property type="project" value="TreeGrafter"/>
</dbReference>
<evidence type="ECO:0000256" key="4">
    <source>
        <dbReference type="ARBA" id="ARBA00023136"/>
    </source>
</evidence>
<dbReference type="InterPro" id="IPR052946">
    <property type="entry name" value="Alkaline_pH_Ca-Antiporter"/>
</dbReference>
<dbReference type="OrthoDB" id="9787814at2"/>
<dbReference type="GO" id="GO:0015385">
    <property type="term" value="F:sodium:proton antiporter activity"/>
    <property type="evidence" value="ECO:0007669"/>
    <property type="project" value="TreeGrafter"/>
</dbReference>
<protein>
    <submittedName>
        <fullName evidence="7">Ca2+:H+ antiporter</fullName>
    </submittedName>
</protein>
<dbReference type="Proteomes" id="UP000295537">
    <property type="component" value="Unassembled WGS sequence"/>
</dbReference>
<feature type="transmembrane region" description="Helical" evidence="5">
    <location>
        <begin position="314"/>
        <end position="333"/>
    </location>
</feature>
<keyword evidence="8" id="KW-1185">Reference proteome</keyword>
<keyword evidence="3 5" id="KW-1133">Transmembrane helix</keyword>
<feature type="transmembrane region" description="Helical" evidence="5">
    <location>
        <begin position="65"/>
        <end position="89"/>
    </location>
</feature>
<feature type="transmembrane region" description="Helical" evidence="5">
    <location>
        <begin position="12"/>
        <end position="28"/>
    </location>
</feature>
<dbReference type="GO" id="GO:0015386">
    <property type="term" value="F:potassium:proton antiporter activity"/>
    <property type="evidence" value="ECO:0007669"/>
    <property type="project" value="TreeGrafter"/>
</dbReference>
<accession>A0A4R2N4K7</accession>
<feature type="transmembrane region" description="Helical" evidence="5">
    <location>
        <begin position="134"/>
        <end position="154"/>
    </location>
</feature>
<keyword evidence="2 5" id="KW-0812">Transmembrane</keyword>
<dbReference type="RefSeq" id="WP_132502027.1">
    <property type="nucleotide sequence ID" value="NZ_LVXA01000001.1"/>
</dbReference>
<feature type="transmembrane region" description="Helical" evidence="5">
    <location>
        <begin position="166"/>
        <end position="185"/>
    </location>
</feature>
<sequence>MPTQKAHAPIPIWSLVFPILAWGLYFFGVQESTLLQIVGGILLIGSVLSAVHHAEVVAHKVGEPFGTIILALAITVIEVALIVSLMVAGGDNAAYLARDTVFAAIMLILNGILGACLMIGGLKHHEQFFSQKSASTALVTLISILVLTLVLPNFTTSTEGPTYSSTQLIFVAIASLVLYGSFIMMQTVRHRDYFLVDDNNPAHHAEPPSNKVALTSLLFLIICLGIVVLLAKALSPVIERMVVGAGAPLALVGVIIAAVVLLPEGLAALTAAHRNRLQTSVNLALGSALASIGLTIPAVVIVCLIYDINLVLGLDWKSMVLLCLSAFVAMLSLNQGKTNMLYGIVLLVNLSAYVFTVIVP</sequence>
<feature type="transmembrane region" description="Helical" evidence="5">
    <location>
        <begin position="101"/>
        <end position="122"/>
    </location>
</feature>
<evidence type="ECO:0000313" key="8">
    <source>
        <dbReference type="Proteomes" id="UP000295537"/>
    </source>
</evidence>
<name>A0A4R2N4K7_9PAST</name>
<dbReference type="PANTHER" id="PTHR37958:SF1">
    <property type="entry name" value="SODIUM-POTASSIUM_PROTON ANTIPORTER CHAA"/>
    <property type="match status" value="1"/>
</dbReference>
<feature type="transmembrane region" description="Helical" evidence="5">
    <location>
        <begin position="283"/>
        <end position="308"/>
    </location>
</feature>
<keyword evidence="4 5" id="KW-0472">Membrane</keyword>
<comment type="caution">
    <text evidence="7">The sequence shown here is derived from an EMBL/GenBank/DDBJ whole genome shotgun (WGS) entry which is preliminary data.</text>
</comment>
<feature type="domain" description="Sodium/calcium exchanger membrane region" evidence="6">
    <location>
        <begin position="33"/>
        <end position="187"/>
    </location>
</feature>
<reference evidence="7 8" key="1">
    <citation type="submission" date="2019-03" db="EMBL/GenBank/DDBJ databases">
        <title>Genomic Encyclopedia of Type Strains, Phase IV (KMG-IV): sequencing the most valuable type-strain genomes for metagenomic binning, comparative biology and taxonomic classification.</title>
        <authorList>
            <person name="Goeker M."/>
        </authorList>
    </citation>
    <scope>NUCLEOTIDE SEQUENCE [LARGE SCALE GENOMIC DNA]</scope>
    <source>
        <strain evidence="7 8">DSM 16380</strain>
    </source>
</reference>
<dbReference type="EMBL" id="SLXJ01000017">
    <property type="protein sequence ID" value="TCP15789.1"/>
    <property type="molecule type" value="Genomic_DNA"/>
</dbReference>
<feature type="transmembrane region" description="Helical" evidence="5">
    <location>
        <begin position="340"/>
        <end position="359"/>
    </location>
</feature>
<feature type="transmembrane region" description="Helical" evidence="5">
    <location>
        <begin position="241"/>
        <end position="262"/>
    </location>
</feature>
<feature type="domain" description="Sodium/calcium exchanger membrane region" evidence="6">
    <location>
        <begin position="216"/>
        <end position="358"/>
    </location>
</feature>
<organism evidence="7 8">
    <name type="scientific">Nicoletella semolina</name>
    <dbReference type="NCBI Taxonomy" id="271160"/>
    <lineage>
        <taxon>Bacteria</taxon>
        <taxon>Pseudomonadati</taxon>
        <taxon>Pseudomonadota</taxon>
        <taxon>Gammaproteobacteria</taxon>
        <taxon>Pasteurellales</taxon>
        <taxon>Pasteurellaceae</taxon>
        <taxon>Nicoletella</taxon>
    </lineage>
</organism>
<dbReference type="AlphaFoldDB" id="A0A4R2N4K7"/>
<feature type="transmembrane region" description="Helical" evidence="5">
    <location>
        <begin position="212"/>
        <end position="235"/>
    </location>
</feature>
<evidence type="ECO:0000313" key="7">
    <source>
        <dbReference type="EMBL" id="TCP15789.1"/>
    </source>
</evidence>
<feature type="transmembrane region" description="Helical" evidence="5">
    <location>
        <begin position="34"/>
        <end position="53"/>
    </location>
</feature>
<gene>
    <name evidence="7" type="ORF">EV693_11724</name>
</gene>
<evidence type="ECO:0000259" key="6">
    <source>
        <dbReference type="Pfam" id="PF01699"/>
    </source>
</evidence>
<proteinExistence type="predicted"/>
<dbReference type="PANTHER" id="PTHR37958">
    <property type="entry name" value="SODIUM-POTASSIUM/PROTON ANTIPORTER CHAA"/>
    <property type="match status" value="1"/>
</dbReference>
<evidence type="ECO:0000256" key="3">
    <source>
        <dbReference type="ARBA" id="ARBA00022989"/>
    </source>
</evidence>